<sequence length="106" mass="11803">ERRRARDHRSRRPRRGLGGADRRGAARGLAARPGRAARDHPRGGRRRGALAALPLGAPGRGRHGGPLHGRGGARRHPRRRRRVRAEPRRLGADARRDGRARARLRV</sequence>
<feature type="compositionally biased region" description="Basic and acidic residues" evidence="1">
    <location>
        <begin position="84"/>
        <end position="100"/>
    </location>
</feature>
<gene>
    <name evidence="2" type="ORF">AVDCRST_MAG30-2874</name>
</gene>
<feature type="compositionally biased region" description="Basic residues" evidence="1">
    <location>
        <begin position="60"/>
        <end position="83"/>
    </location>
</feature>
<feature type="compositionally biased region" description="Basic residues" evidence="1">
    <location>
        <begin position="1"/>
        <end position="15"/>
    </location>
</feature>
<reference evidence="2" key="1">
    <citation type="submission" date="2020-02" db="EMBL/GenBank/DDBJ databases">
        <authorList>
            <person name="Meier V. D."/>
        </authorList>
    </citation>
    <scope>NUCLEOTIDE SEQUENCE</scope>
    <source>
        <strain evidence="2">AVDCRST_MAG30</strain>
    </source>
</reference>
<name>A0A6J4TAJ3_9ACTN</name>
<dbReference type="EMBL" id="CADCVS010000369">
    <property type="protein sequence ID" value="CAA9517857.1"/>
    <property type="molecule type" value="Genomic_DNA"/>
</dbReference>
<evidence type="ECO:0000256" key="1">
    <source>
        <dbReference type="SAM" id="MobiDB-lite"/>
    </source>
</evidence>
<feature type="region of interest" description="Disordered" evidence="1">
    <location>
        <begin position="1"/>
        <end position="106"/>
    </location>
</feature>
<dbReference type="AlphaFoldDB" id="A0A6J4TAJ3"/>
<feature type="non-terminal residue" evidence="2">
    <location>
        <position position="106"/>
    </location>
</feature>
<organism evidence="2">
    <name type="scientific">uncultured Solirubrobacteraceae bacterium</name>
    <dbReference type="NCBI Taxonomy" id="1162706"/>
    <lineage>
        <taxon>Bacteria</taxon>
        <taxon>Bacillati</taxon>
        <taxon>Actinomycetota</taxon>
        <taxon>Thermoleophilia</taxon>
        <taxon>Solirubrobacterales</taxon>
        <taxon>Solirubrobacteraceae</taxon>
        <taxon>environmental samples</taxon>
    </lineage>
</organism>
<accession>A0A6J4TAJ3</accession>
<feature type="non-terminal residue" evidence="2">
    <location>
        <position position="1"/>
    </location>
</feature>
<protein>
    <submittedName>
        <fullName evidence="2">Uncharacterized protein</fullName>
    </submittedName>
</protein>
<proteinExistence type="predicted"/>
<evidence type="ECO:0000313" key="2">
    <source>
        <dbReference type="EMBL" id="CAA9517857.1"/>
    </source>
</evidence>